<dbReference type="SUPFAM" id="SSF50993">
    <property type="entry name" value="Peptidase/esterase 'gauge' domain"/>
    <property type="match status" value="1"/>
</dbReference>
<dbReference type="EMBL" id="AVCJ01000002">
    <property type="protein sequence ID" value="KFL37545.1"/>
    <property type="molecule type" value="Genomic_DNA"/>
</dbReference>
<comment type="caution">
    <text evidence="7">The sequence shown here is derived from an EMBL/GenBank/DDBJ whole genome shotgun (WGS) entry which is preliminary data.</text>
</comment>
<dbReference type="STRING" id="1121014.N788_09160"/>
<dbReference type="Pfam" id="PF02897">
    <property type="entry name" value="Peptidase_S9_N"/>
    <property type="match status" value="1"/>
</dbReference>
<feature type="chain" id="PRO_5001826506" description="Prolyl oligopeptidase" evidence="4">
    <location>
        <begin position="21"/>
        <end position="700"/>
    </location>
</feature>
<evidence type="ECO:0000259" key="5">
    <source>
        <dbReference type="Pfam" id="PF00326"/>
    </source>
</evidence>
<dbReference type="InterPro" id="IPR002470">
    <property type="entry name" value="Peptidase_S9A"/>
</dbReference>
<evidence type="ECO:0000256" key="2">
    <source>
        <dbReference type="ARBA" id="ARBA00022801"/>
    </source>
</evidence>
<keyword evidence="1" id="KW-0645">Protease</keyword>
<keyword evidence="2" id="KW-0378">Hydrolase</keyword>
<dbReference type="PANTHER" id="PTHR42881:SF13">
    <property type="entry name" value="PROLYL ENDOPEPTIDASE"/>
    <property type="match status" value="1"/>
</dbReference>
<evidence type="ECO:0000259" key="6">
    <source>
        <dbReference type="Pfam" id="PF02897"/>
    </source>
</evidence>
<dbReference type="PANTHER" id="PTHR42881">
    <property type="entry name" value="PROLYL ENDOPEPTIDASE"/>
    <property type="match status" value="1"/>
</dbReference>
<keyword evidence="8" id="KW-1185">Reference proteome</keyword>
<evidence type="ECO:0008006" key="9">
    <source>
        <dbReference type="Google" id="ProtNLM"/>
    </source>
</evidence>
<dbReference type="Pfam" id="PF00326">
    <property type="entry name" value="Peptidase_S9"/>
    <property type="match status" value="1"/>
</dbReference>
<dbReference type="InterPro" id="IPR051167">
    <property type="entry name" value="Prolyl_oligopep/macrocyclase"/>
</dbReference>
<reference evidence="7 8" key="2">
    <citation type="journal article" date="2015" name="Stand. Genomic Sci.">
        <title>High quality draft genomic sequence of Arenimonas donghaensis DSM 18148(T).</title>
        <authorList>
            <person name="Chen F."/>
            <person name="Wang H."/>
            <person name="Cao Y."/>
            <person name="Li X."/>
            <person name="Wang G."/>
        </authorList>
    </citation>
    <scope>NUCLEOTIDE SEQUENCE [LARGE SCALE GENOMIC DNA]</scope>
    <source>
        <strain evidence="7 8">HO3-R19</strain>
    </source>
</reference>
<gene>
    <name evidence="7" type="ORF">N788_09160</name>
</gene>
<dbReference type="GO" id="GO:0004252">
    <property type="term" value="F:serine-type endopeptidase activity"/>
    <property type="evidence" value="ECO:0007669"/>
    <property type="project" value="InterPro"/>
</dbReference>
<dbReference type="SUPFAM" id="SSF53474">
    <property type="entry name" value="alpha/beta-Hydrolases"/>
    <property type="match status" value="1"/>
</dbReference>
<sequence length="700" mass="78310">MRLTALACLVAGAISMNATAAEPEAMNEDPYLWLENVEGDEALDWVRARNAVSEKQLAGDPGFEQVRKDILDILDSDARIPYVSKRGEYYYNFWRDKQNPQGVWRRTTLDEYRKQNPKWEVLLDIDALGKAEGVNWVWGGYDCLRPDYDRCLVELSRGGADATVTREFDVSEKAFVEGGFSRPEAKGNVSWIDIDTVYVSTDFGDGSLTDSGYPRLVKEWKRGTPMAEAKLVYEGEKTDIAIGAFHDDTPGWERDFVYRGLTFYTNELYLRKDDGELAKLDLPDGAQKGVYREWLTVELRQPWELGDQTHPAGSLLAINFDDFMKGARDFEVVFAPTENSSLASSGATKDYYFINVLEDVKNRIYVLTPDEDGWKREPLVGAPEFGTVSISAVDADESNAYFMTVADYLTPTSLLLGEIGGKPEVLKQLPAFFDASPYRIEQHFATSKDGTRVPYFMVSEKALELDADNPTLLYGYGGFEVSLTPNYSASVGKNWLSAGGVYVVANIRGGGEYGPRWHQAALRENRNKAYEDFAAVAQDLIARKVTRPERLGIQGGSNGGLLMGNMTVMYPELFGAVVCQVPLLDMYRYDKLLAGASWVAEYGDPDVPADWAFLRKYSPYQNVKKGVDYPPVLFTTSTRDDRVHPGHARKMMARMMEQGHDVTYYENIEGGHGGAANNAQSAYMGALAYTFLKQQLFKGK</sequence>
<dbReference type="GO" id="GO:0070012">
    <property type="term" value="F:oligopeptidase activity"/>
    <property type="evidence" value="ECO:0007669"/>
    <property type="project" value="TreeGrafter"/>
</dbReference>
<keyword evidence="3" id="KW-0720">Serine protease</keyword>
<dbReference type="InterPro" id="IPR023302">
    <property type="entry name" value="Pept_S9A_N"/>
</dbReference>
<evidence type="ECO:0000256" key="4">
    <source>
        <dbReference type="SAM" id="SignalP"/>
    </source>
</evidence>
<dbReference type="Proteomes" id="UP000029085">
    <property type="component" value="Unassembled WGS sequence"/>
</dbReference>
<dbReference type="PATRIC" id="fig|1121014.3.peg.593"/>
<dbReference type="InterPro" id="IPR001375">
    <property type="entry name" value="Peptidase_S9_cat"/>
</dbReference>
<accession>A0A087MKZ2</accession>
<evidence type="ECO:0000313" key="8">
    <source>
        <dbReference type="Proteomes" id="UP000029085"/>
    </source>
</evidence>
<organism evidence="7 8">
    <name type="scientific">Arenimonas donghaensis DSM 18148 = HO3-R19</name>
    <dbReference type="NCBI Taxonomy" id="1121014"/>
    <lineage>
        <taxon>Bacteria</taxon>
        <taxon>Pseudomonadati</taxon>
        <taxon>Pseudomonadota</taxon>
        <taxon>Gammaproteobacteria</taxon>
        <taxon>Lysobacterales</taxon>
        <taxon>Lysobacteraceae</taxon>
        <taxon>Arenimonas</taxon>
    </lineage>
</organism>
<dbReference type="GO" id="GO:0005829">
    <property type="term" value="C:cytosol"/>
    <property type="evidence" value="ECO:0007669"/>
    <property type="project" value="TreeGrafter"/>
</dbReference>
<dbReference type="PRINTS" id="PR00862">
    <property type="entry name" value="PROLIGOPTASE"/>
</dbReference>
<dbReference type="Gene3D" id="3.40.50.1820">
    <property type="entry name" value="alpha/beta hydrolase"/>
    <property type="match status" value="1"/>
</dbReference>
<evidence type="ECO:0000256" key="1">
    <source>
        <dbReference type="ARBA" id="ARBA00022670"/>
    </source>
</evidence>
<protein>
    <recommendedName>
        <fullName evidence="9">Prolyl oligopeptidase</fullName>
    </recommendedName>
</protein>
<keyword evidence="4" id="KW-0732">Signal</keyword>
<reference evidence="8" key="1">
    <citation type="submission" date="2013-08" db="EMBL/GenBank/DDBJ databases">
        <title>Genome sequencing of Arenimonas donghaensis.</title>
        <authorList>
            <person name="Chen F."/>
            <person name="Wang G."/>
        </authorList>
    </citation>
    <scope>NUCLEOTIDE SEQUENCE [LARGE SCALE GENOMIC DNA]</scope>
    <source>
        <strain evidence="8">HO3-R19</strain>
    </source>
</reference>
<dbReference type="InterPro" id="IPR029058">
    <property type="entry name" value="AB_hydrolase_fold"/>
</dbReference>
<dbReference type="RefSeq" id="WP_034220811.1">
    <property type="nucleotide sequence ID" value="NZ_AVCJ01000002.1"/>
</dbReference>
<feature type="signal peptide" evidence="4">
    <location>
        <begin position="1"/>
        <end position="20"/>
    </location>
</feature>
<dbReference type="OrthoDB" id="9801421at2"/>
<proteinExistence type="predicted"/>
<dbReference type="GO" id="GO:0006508">
    <property type="term" value="P:proteolysis"/>
    <property type="evidence" value="ECO:0007669"/>
    <property type="project" value="UniProtKB-KW"/>
</dbReference>
<dbReference type="AlphaFoldDB" id="A0A087MKZ2"/>
<feature type="domain" description="Peptidase S9A N-terminal" evidence="6">
    <location>
        <begin position="25"/>
        <end position="414"/>
    </location>
</feature>
<name>A0A087MKZ2_9GAMM</name>
<dbReference type="Gene3D" id="2.130.10.120">
    <property type="entry name" value="Prolyl oligopeptidase, N-terminal domain"/>
    <property type="match status" value="1"/>
</dbReference>
<feature type="domain" description="Peptidase S9 prolyl oligopeptidase catalytic" evidence="5">
    <location>
        <begin position="494"/>
        <end position="696"/>
    </location>
</feature>
<evidence type="ECO:0000313" key="7">
    <source>
        <dbReference type="EMBL" id="KFL37545.1"/>
    </source>
</evidence>
<evidence type="ECO:0000256" key="3">
    <source>
        <dbReference type="ARBA" id="ARBA00022825"/>
    </source>
</evidence>